<evidence type="ECO:0000313" key="1">
    <source>
        <dbReference type="EMBL" id="MBW3468038.1"/>
    </source>
</evidence>
<dbReference type="AlphaFoldDB" id="A0A951IYS9"/>
<protein>
    <recommendedName>
        <fullName evidence="3">DUF922 domain-containing protein</fullName>
    </recommendedName>
</protein>
<dbReference type="EMBL" id="RPHB01000004">
    <property type="protein sequence ID" value="MBW3468038.1"/>
    <property type="molecule type" value="Genomic_DNA"/>
</dbReference>
<dbReference type="Proteomes" id="UP000727490">
    <property type="component" value="Unassembled WGS sequence"/>
</dbReference>
<organism evidence="1 2">
    <name type="scientific">Arthrospiribacter ruber</name>
    <dbReference type="NCBI Taxonomy" id="2487934"/>
    <lineage>
        <taxon>Bacteria</taxon>
        <taxon>Pseudomonadati</taxon>
        <taxon>Bacteroidota</taxon>
        <taxon>Cytophagia</taxon>
        <taxon>Cytophagales</taxon>
        <taxon>Cyclobacteriaceae</taxon>
        <taxon>Arthrospiribacter</taxon>
    </lineage>
</organism>
<comment type="caution">
    <text evidence="1">The sequence shown here is derived from an EMBL/GenBank/DDBJ whole genome shotgun (WGS) entry which is preliminary data.</text>
</comment>
<name>A0A951IYS9_9BACT</name>
<sequence length="366" mass="41966">MYKILCSFIVIQLLLIGDAISQQVVFQLSATEDPIHDAIFEIVEVRDNRKKGEALGQIYTTAAQKSNVLLGNDINAELKKYFTNSIRPQSGKNQQILISIETFELSENKNAQNTAAGELKLKFSFYVKGSFEPVHLLDFEGGMSYRRSIHRTDLVQQVTQQALGKALEYFNEWIDSQAFSNRSLAKSVKLIVEDGKNRSGRDTVFYDFDRALTWKDFTDRPRTGSRYNAVIFTSLAMEGKPFVEDGSIVMPLFIKVYMLPGQSWVKNKNDYSLNHEQRHFDVVRVVADRLKHSLNSLDVNPENYEALVNDAYFDAYREMNKLQELYDGQTNHGLKPDIQEKWNRMLDSALKGDWSELEMVLKGESL</sequence>
<evidence type="ECO:0008006" key="3">
    <source>
        <dbReference type="Google" id="ProtNLM"/>
    </source>
</evidence>
<gene>
    <name evidence="1" type="ORF">EGN73_09460</name>
</gene>
<accession>A0A951IYS9</accession>
<evidence type="ECO:0000313" key="2">
    <source>
        <dbReference type="Proteomes" id="UP000727490"/>
    </source>
</evidence>
<dbReference type="RefSeq" id="WP_219288725.1">
    <property type="nucleotide sequence ID" value="NZ_RPHB01000004.1"/>
</dbReference>
<reference evidence="1 2" key="1">
    <citation type="journal article" date="2020" name="Syst. Appl. Microbiol.">
        <title>Arthrospiribacter ruber gen. nov., sp. nov., a novel bacterium isolated from Arthrospira cultures.</title>
        <authorList>
            <person name="Waleron M."/>
            <person name="Misztak A."/>
            <person name="Waleron M.M."/>
            <person name="Furmaniak M."/>
            <person name="Mrozik A."/>
            <person name="Waleron K."/>
        </authorList>
    </citation>
    <scope>NUCLEOTIDE SEQUENCE [LARGE SCALE GENOMIC DNA]</scope>
    <source>
        <strain evidence="1 2">DPMB0001</strain>
    </source>
</reference>
<proteinExistence type="predicted"/>
<keyword evidence="2" id="KW-1185">Reference proteome</keyword>